<dbReference type="Proteomes" id="UP001485043">
    <property type="component" value="Unassembled WGS sequence"/>
</dbReference>
<sequence>MKPVETVTTSSRLSPPSQTVTSTAPVTSVPLPGSRGYRVSLFDAMKFKGPAPEAINGRLAMAGIVWGAVSEAKTGLPIADLFRNSTPQILVFAALITYASLIPILKGARSEAFGIFSPRAETTNGRAAMLGFGILLLLEANSQVPFF</sequence>
<proteinExistence type="predicted"/>
<organism evidence="2 3">
    <name type="scientific">Apatococcus fuscideae</name>
    <dbReference type="NCBI Taxonomy" id="2026836"/>
    <lineage>
        <taxon>Eukaryota</taxon>
        <taxon>Viridiplantae</taxon>
        <taxon>Chlorophyta</taxon>
        <taxon>core chlorophytes</taxon>
        <taxon>Trebouxiophyceae</taxon>
        <taxon>Chlorellales</taxon>
        <taxon>Chlorellaceae</taxon>
        <taxon>Apatococcus</taxon>
    </lineage>
</organism>
<evidence type="ECO:0000313" key="2">
    <source>
        <dbReference type="EMBL" id="KAK9868895.1"/>
    </source>
</evidence>
<comment type="caution">
    <text evidence="2">The sequence shown here is derived from an EMBL/GenBank/DDBJ whole genome shotgun (WGS) entry which is preliminary data.</text>
</comment>
<feature type="compositionally biased region" description="Low complexity" evidence="1">
    <location>
        <begin position="14"/>
        <end position="27"/>
    </location>
</feature>
<evidence type="ECO:0000256" key="1">
    <source>
        <dbReference type="SAM" id="MobiDB-lite"/>
    </source>
</evidence>
<name>A0AAW1TLK3_9CHLO</name>
<accession>A0AAW1TLK3</accession>
<feature type="compositionally biased region" description="Polar residues" evidence="1">
    <location>
        <begin position="1"/>
        <end position="13"/>
    </location>
</feature>
<gene>
    <name evidence="2" type="ORF">WJX84_007933</name>
</gene>
<keyword evidence="3" id="KW-1185">Reference proteome</keyword>
<feature type="region of interest" description="Disordered" evidence="1">
    <location>
        <begin position="1"/>
        <end position="27"/>
    </location>
</feature>
<dbReference type="EMBL" id="JALJOV010000007">
    <property type="protein sequence ID" value="KAK9868895.1"/>
    <property type="molecule type" value="Genomic_DNA"/>
</dbReference>
<reference evidence="2 3" key="1">
    <citation type="journal article" date="2024" name="Nat. Commun.">
        <title>Phylogenomics reveals the evolutionary origins of lichenization in chlorophyte algae.</title>
        <authorList>
            <person name="Puginier C."/>
            <person name="Libourel C."/>
            <person name="Otte J."/>
            <person name="Skaloud P."/>
            <person name="Haon M."/>
            <person name="Grisel S."/>
            <person name="Petersen M."/>
            <person name="Berrin J.G."/>
            <person name="Delaux P.M."/>
            <person name="Dal Grande F."/>
            <person name="Keller J."/>
        </authorList>
    </citation>
    <scope>NUCLEOTIDE SEQUENCE [LARGE SCALE GENOMIC DNA]</scope>
    <source>
        <strain evidence="2 3">SAG 2523</strain>
    </source>
</reference>
<dbReference type="SUPFAM" id="SSF103511">
    <property type="entry name" value="Chlorophyll a-b binding protein"/>
    <property type="match status" value="1"/>
</dbReference>
<evidence type="ECO:0000313" key="3">
    <source>
        <dbReference type="Proteomes" id="UP001485043"/>
    </source>
</evidence>
<dbReference type="AlphaFoldDB" id="A0AAW1TLK3"/>
<protein>
    <submittedName>
        <fullName evidence="2">Uncharacterized protein</fullName>
    </submittedName>
</protein>